<protein>
    <recommendedName>
        <fullName evidence="3">MORN repeat variant</fullName>
    </recommendedName>
</protein>
<dbReference type="SUPFAM" id="SSF82185">
    <property type="entry name" value="Histone H3 K4-specific methyltransferase SET7/9 N-terminal domain"/>
    <property type="match status" value="1"/>
</dbReference>
<organism evidence="1 2">
    <name type="scientific">Mucilaginibacter terrigena</name>
    <dbReference type="NCBI Taxonomy" id="2492395"/>
    <lineage>
        <taxon>Bacteria</taxon>
        <taxon>Pseudomonadati</taxon>
        <taxon>Bacteroidota</taxon>
        <taxon>Sphingobacteriia</taxon>
        <taxon>Sphingobacteriales</taxon>
        <taxon>Sphingobacteriaceae</taxon>
        <taxon>Mucilaginibacter</taxon>
    </lineage>
</organism>
<dbReference type="RefSeq" id="WP_129876804.1">
    <property type="nucleotide sequence ID" value="NZ_SEWG01000004.1"/>
</dbReference>
<evidence type="ECO:0000313" key="1">
    <source>
        <dbReference type="EMBL" id="RYU90147.1"/>
    </source>
</evidence>
<evidence type="ECO:0008006" key="3">
    <source>
        <dbReference type="Google" id="ProtNLM"/>
    </source>
</evidence>
<dbReference type="Proteomes" id="UP000293331">
    <property type="component" value="Unassembled WGS sequence"/>
</dbReference>
<reference evidence="1 2" key="1">
    <citation type="submission" date="2019-02" db="EMBL/GenBank/DDBJ databases">
        <title>Bacterial novel species Mucilaginibacter sp. 17JY9-4 isolated from soil.</title>
        <authorList>
            <person name="Jung H.-Y."/>
        </authorList>
    </citation>
    <scope>NUCLEOTIDE SEQUENCE [LARGE SCALE GENOMIC DNA]</scope>
    <source>
        <strain evidence="1 2">17JY9-4</strain>
    </source>
</reference>
<dbReference type="OrthoDB" id="7342920at2"/>
<sequence length="366" mass="41021">MRSSLISFFTAFCCYIASAQEVPVQRNIRLEFIKGDSTRLSFNEEFYIIEDSCAQIYRYAHIDVQNKVYTGQFKDVSRANANQIITQGAYTADGLKNGPFIINYLNGVLQAKGNFKDGAFDGRWDVYYDTGKPKITFEANGNDIKIINEWDAKGTQTVINGTGNYRADMGFMYWKGKLLNGKPEGKWKSKKASDDSDFTSEVYKNGDFQKGNTSYDEYRDAPRLVLISPSIFPFTIAEKFQISAVACNGPKQKAFVNAHYTAGAESFSQHIADLSSDYLKNIDINTFDSQLTLEGEISEIGVIGKLQNRNPFNANVARGLITSLRGLPNLQPATVDGKPVKQGFKITYTFHNGIYSFRYGFAPIQQ</sequence>
<dbReference type="AlphaFoldDB" id="A0A4Q5LKQ8"/>
<comment type="caution">
    <text evidence="1">The sequence shown here is derived from an EMBL/GenBank/DDBJ whole genome shotgun (WGS) entry which is preliminary data.</text>
</comment>
<proteinExistence type="predicted"/>
<accession>A0A4Q5LKQ8</accession>
<name>A0A4Q5LKQ8_9SPHI</name>
<gene>
    <name evidence="1" type="ORF">EWM62_11440</name>
</gene>
<dbReference type="Gene3D" id="2.20.110.10">
    <property type="entry name" value="Histone H3 K4-specific methyltransferase SET7/9 N-terminal domain"/>
    <property type="match status" value="1"/>
</dbReference>
<keyword evidence="2" id="KW-1185">Reference proteome</keyword>
<evidence type="ECO:0000313" key="2">
    <source>
        <dbReference type="Proteomes" id="UP000293331"/>
    </source>
</evidence>
<dbReference type="EMBL" id="SEWG01000004">
    <property type="protein sequence ID" value="RYU90147.1"/>
    <property type="molecule type" value="Genomic_DNA"/>
</dbReference>